<name>A0A088BPQ8_HETVE</name>
<sequence>MKIALLFALSLFLVYTMAGEKEAVRYGEMIFDDPSDYIFDDDANEDDPCLIYAHCAYNCDEGIPCACECKTSVP</sequence>
<organism evidence="2">
    <name type="scientific">Heteropoda venatoria</name>
    <name type="common">Brown huntsman spider</name>
    <name type="synonym">Aranea venatoria</name>
    <dbReference type="NCBI Taxonomy" id="152925"/>
    <lineage>
        <taxon>Eukaryota</taxon>
        <taxon>Metazoa</taxon>
        <taxon>Ecdysozoa</taxon>
        <taxon>Arthropoda</taxon>
        <taxon>Chelicerata</taxon>
        <taxon>Arachnida</taxon>
        <taxon>Araneae</taxon>
        <taxon>Araneomorphae</taxon>
        <taxon>Entelegynae</taxon>
        <taxon>Dionycha</taxon>
        <taxon>Sparassidae</taxon>
        <taxon>Heteropoda</taxon>
    </lineage>
</organism>
<accession>A0A088BPQ8</accession>
<protein>
    <submittedName>
        <fullName evidence="2">Secretory peptide</fullName>
    </submittedName>
</protein>
<dbReference type="EMBL" id="KC145713">
    <property type="protein sequence ID" value="AHF45861.1"/>
    <property type="molecule type" value="mRNA"/>
</dbReference>
<reference evidence="2" key="1">
    <citation type="submission" date="2012-11" db="EMBL/GenBank/DDBJ databases">
        <authorList>
            <person name="Chen J."/>
            <person name="Li Q."/>
            <person name="He Y."/>
            <person name="Liang H."/>
        </authorList>
    </citation>
    <scope>NUCLEOTIDE SEQUENCE</scope>
</reference>
<proteinExistence type="evidence at transcript level"/>
<evidence type="ECO:0000256" key="1">
    <source>
        <dbReference type="SAM" id="SignalP"/>
    </source>
</evidence>
<evidence type="ECO:0000313" key="2">
    <source>
        <dbReference type="EMBL" id="AHF45861.1"/>
    </source>
</evidence>
<feature type="chain" id="PRO_5001836289" evidence="1">
    <location>
        <begin position="19"/>
        <end position="74"/>
    </location>
</feature>
<keyword evidence="1" id="KW-0732">Signal</keyword>
<feature type="signal peptide" evidence="1">
    <location>
        <begin position="1"/>
        <end position="18"/>
    </location>
</feature>
<dbReference type="AlphaFoldDB" id="A0A088BPQ8"/>